<accession>A0A4V3BYM5</accession>
<dbReference type="Pfam" id="PF00005">
    <property type="entry name" value="ABC_tran"/>
    <property type="match status" value="1"/>
</dbReference>
<feature type="transmembrane region" description="Helical" evidence="8">
    <location>
        <begin position="254"/>
        <end position="279"/>
    </location>
</feature>
<feature type="transmembrane region" description="Helical" evidence="8">
    <location>
        <begin position="177"/>
        <end position="198"/>
    </location>
</feature>
<gene>
    <name evidence="11" type="ORF">DET52_103140</name>
</gene>
<keyword evidence="4" id="KW-0067">ATP-binding</keyword>
<dbReference type="GO" id="GO:0016887">
    <property type="term" value="F:ATP hydrolysis activity"/>
    <property type="evidence" value="ECO:0007669"/>
    <property type="project" value="InterPro"/>
</dbReference>
<feature type="transmembrane region" description="Helical" evidence="8">
    <location>
        <begin position="21"/>
        <end position="46"/>
    </location>
</feature>
<feature type="domain" description="ABC transporter" evidence="9">
    <location>
        <begin position="352"/>
        <end position="565"/>
    </location>
</feature>
<evidence type="ECO:0000256" key="8">
    <source>
        <dbReference type="SAM" id="Phobius"/>
    </source>
</evidence>
<dbReference type="PANTHER" id="PTHR24221:SF654">
    <property type="entry name" value="ATP-BINDING CASSETTE SUB-FAMILY B MEMBER 6"/>
    <property type="match status" value="1"/>
</dbReference>
<keyword evidence="2 8" id="KW-0812">Transmembrane</keyword>
<evidence type="ECO:0000259" key="10">
    <source>
        <dbReference type="PROSITE" id="PS50929"/>
    </source>
</evidence>
<dbReference type="Gene3D" id="1.20.1560.10">
    <property type="entry name" value="ABC transporter type 1, transmembrane domain"/>
    <property type="match status" value="1"/>
</dbReference>
<evidence type="ECO:0000259" key="9">
    <source>
        <dbReference type="PROSITE" id="PS50893"/>
    </source>
</evidence>
<dbReference type="SUPFAM" id="SSF52540">
    <property type="entry name" value="P-loop containing nucleoside triphosphate hydrolases"/>
    <property type="match status" value="1"/>
</dbReference>
<dbReference type="CDD" id="cd07346">
    <property type="entry name" value="ABC_6TM_exporters"/>
    <property type="match status" value="1"/>
</dbReference>
<dbReference type="InterPro" id="IPR003593">
    <property type="entry name" value="AAA+_ATPase"/>
</dbReference>
<dbReference type="PANTHER" id="PTHR24221">
    <property type="entry name" value="ATP-BINDING CASSETTE SUB-FAMILY B"/>
    <property type="match status" value="1"/>
</dbReference>
<feature type="transmembrane region" description="Helical" evidence="8">
    <location>
        <begin position="291"/>
        <end position="308"/>
    </location>
</feature>
<evidence type="ECO:0000313" key="11">
    <source>
        <dbReference type="EMBL" id="TDO03199.1"/>
    </source>
</evidence>
<evidence type="ECO:0000256" key="3">
    <source>
        <dbReference type="ARBA" id="ARBA00022741"/>
    </source>
</evidence>
<feature type="coiled-coil region" evidence="7">
    <location>
        <begin position="452"/>
        <end position="479"/>
    </location>
</feature>
<dbReference type="SUPFAM" id="SSF90123">
    <property type="entry name" value="ABC transporter transmembrane region"/>
    <property type="match status" value="1"/>
</dbReference>
<protein>
    <submittedName>
        <fullName evidence="11">ABC-type multidrug transport system fused ATPase/permease subunit</fullName>
    </submittedName>
</protein>
<feature type="transmembrane region" description="Helical" evidence="8">
    <location>
        <begin position="66"/>
        <end position="89"/>
    </location>
</feature>
<proteinExistence type="predicted"/>
<evidence type="ECO:0000256" key="7">
    <source>
        <dbReference type="SAM" id="Coils"/>
    </source>
</evidence>
<dbReference type="GO" id="GO:0034040">
    <property type="term" value="F:ATPase-coupled lipid transmembrane transporter activity"/>
    <property type="evidence" value="ECO:0007669"/>
    <property type="project" value="TreeGrafter"/>
</dbReference>
<dbReference type="GO" id="GO:0005886">
    <property type="term" value="C:plasma membrane"/>
    <property type="evidence" value="ECO:0007669"/>
    <property type="project" value="UniProtKB-SubCell"/>
</dbReference>
<dbReference type="InterPro" id="IPR011527">
    <property type="entry name" value="ABC1_TM_dom"/>
</dbReference>
<keyword evidence="3" id="KW-0547">Nucleotide-binding</keyword>
<evidence type="ECO:0000256" key="5">
    <source>
        <dbReference type="ARBA" id="ARBA00022989"/>
    </source>
</evidence>
<reference evidence="11 12" key="1">
    <citation type="submission" date="2019-03" db="EMBL/GenBank/DDBJ databases">
        <title>Freshwater and sediment microbial communities from various areas in North America, analyzing microbe dynamics in response to fracking.</title>
        <authorList>
            <person name="Lamendella R."/>
        </authorList>
    </citation>
    <scope>NUCLEOTIDE SEQUENCE [LARGE SCALE GENOMIC DNA]</scope>
    <source>
        <strain evidence="11 12">114D</strain>
    </source>
</reference>
<dbReference type="PROSITE" id="PS50893">
    <property type="entry name" value="ABC_TRANSPORTER_2"/>
    <property type="match status" value="1"/>
</dbReference>
<dbReference type="GO" id="GO:0140359">
    <property type="term" value="F:ABC-type transporter activity"/>
    <property type="evidence" value="ECO:0007669"/>
    <property type="project" value="InterPro"/>
</dbReference>
<dbReference type="Proteomes" id="UP000294848">
    <property type="component" value="Unassembled WGS sequence"/>
</dbReference>
<dbReference type="EMBL" id="SNWI01000003">
    <property type="protein sequence ID" value="TDO03199.1"/>
    <property type="molecule type" value="Genomic_DNA"/>
</dbReference>
<dbReference type="GO" id="GO:0005524">
    <property type="term" value="F:ATP binding"/>
    <property type="evidence" value="ECO:0007669"/>
    <property type="project" value="UniProtKB-KW"/>
</dbReference>
<sequence>MERLKGKWLLLFKFIKGNRALVTVTLISGLVYNIFTLLIPIGIGRFYEFNFDITSQRLKLLESLSFLNSGSFTIFLLFFILVVILRFIFEYINRYLISIIGESFAKNLREQLFEHQLQISTSIYDQKGIGKYLLRYSGDLKSIQDYITKGLFKYTQDLILILFLLATISFIDIHVGAISTVLILLANILLGFINKALYTISVSRRNQRSGLLTFVNTRLRAMASIKAFNKYYIEQKRYAKRSERLYQTGKKYQAVANLIFSVIPAFTYLMIALLMWYVYHVKTTMGDTFNQTSFLILILLVISFLPILRRTLRVSIVWKLGSISFEKLLNIFSFEAENTLPSPKIDLADKAISFNDVSFNYPSSNNLVFDKLNISFSPGGITAVIGGAGTGKTTLLNLILKVYQPVSGEIHYGTHRHNELSEKTIRRNIVVISDDFPLYGKSVYEAIVYSRKEKMVKRATKLLNELQQFEDAKNKLQLQDSIGDLGKSLTSGQKRILMYARALLSNKPWLLIDEPLKGLKQETSSLIRDKLNLLSTNKSIIVFDSEVPGGLLVGQVYSQKDNTFTKK</sequence>
<comment type="subcellular location">
    <subcellularLocation>
        <location evidence="1">Cell membrane</location>
        <topology evidence="1">Multi-pass membrane protein</topology>
    </subcellularLocation>
</comment>
<dbReference type="InterPro" id="IPR036640">
    <property type="entry name" value="ABC1_TM_sf"/>
</dbReference>
<dbReference type="Gene3D" id="3.40.50.300">
    <property type="entry name" value="P-loop containing nucleotide triphosphate hydrolases"/>
    <property type="match status" value="1"/>
</dbReference>
<dbReference type="InterPro" id="IPR003439">
    <property type="entry name" value="ABC_transporter-like_ATP-bd"/>
</dbReference>
<keyword evidence="6 8" id="KW-0472">Membrane</keyword>
<keyword evidence="7" id="KW-0175">Coiled coil</keyword>
<evidence type="ECO:0000256" key="6">
    <source>
        <dbReference type="ARBA" id="ARBA00023136"/>
    </source>
</evidence>
<evidence type="ECO:0000256" key="1">
    <source>
        <dbReference type="ARBA" id="ARBA00004651"/>
    </source>
</evidence>
<dbReference type="InterPro" id="IPR039421">
    <property type="entry name" value="Type_1_exporter"/>
</dbReference>
<dbReference type="RefSeq" id="WP_133464574.1">
    <property type="nucleotide sequence ID" value="NZ_SNWI01000003.1"/>
</dbReference>
<dbReference type="Pfam" id="PF00664">
    <property type="entry name" value="ABC_membrane"/>
    <property type="match status" value="1"/>
</dbReference>
<dbReference type="AlphaFoldDB" id="A0A4V3BYM5"/>
<dbReference type="OrthoDB" id="9760358at2"/>
<feature type="domain" description="ABC transmembrane type-1" evidence="10">
    <location>
        <begin position="24"/>
        <end position="277"/>
    </location>
</feature>
<evidence type="ECO:0000313" key="12">
    <source>
        <dbReference type="Proteomes" id="UP000294848"/>
    </source>
</evidence>
<organism evidence="11 12">
    <name type="scientific">Sunxiuqinia elliptica</name>
    <dbReference type="NCBI Taxonomy" id="655355"/>
    <lineage>
        <taxon>Bacteria</taxon>
        <taxon>Pseudomonadati</taxon>
        <taxon>Bacteroidota</taxon>
        <taxon>Bacteroidia</taxon>
        <taxon>Marinilabiliales</taxon>
        <taxon>Prolixibacteraceae</taxon>
        <taxon>Sunxiuqinia</taxon>
    </lineage>
</organism>
<dbReference type="PROSITE" id="PS50929">
    <property type="entry name" value="ABC_TM1F"/>
    <property type="match status" value="1"/>
</dbReference>
<dbReference type="InterPro" id="IPR027417">
    <property type="entry name" value="P-loop_NTPase"/>
</dbReference>
<feature type="transmembrane region" description="Helical" evidence="8">
    <location>
        <begin position="151"/>
        <end position="171"/>
    </location>
</feature>
<keyword evidence="5 8" id="KW-1133">Transmembrane helix</keyword>
<comment type="caution">
    <text evidence="11">The sequence shown here is derived from an EMBL/GenBank/DDBJ whole genome shotgun (WGS) entry which is preliminary data.</text>
</comment>
<dbReference type="SMART" id="SM00382">
    <property type="entry name" value="AAA"/>
    <property type="match status" value="1"/>
</dbReference>
<name>A0A4V3BYM5_9BACT</name>
<evidence type="ECO:0000256" key="2">
    <source>
        <dbReference type="ARBA" id="ARBA00022692"/>
    </source>
</evidence>
<evidence type="ECO:0000256" key="4">
    <source>
        <dbReference type="ARBA" id="ARBA00022840"/>
    </source>
</evidence>